<evidence type="ECO:0000313" key="2">
    <source>
        <dbReference type="Proteomes" id="UP000634919"/>
    </source>
</evidence>
<evidence type="ECO:0008006" key="3">
    <source>
        <dbReference type="Google" id="ProtNLM"/>
    </source>
</evidence>
<evidence type="ECO:0000313" key="1">
    <source>
        <dbReference type="EMBL" id="MBD7962161.1"/>
    </source>
</evidence>
<proteinExistence type="predicted"/>
<keyword evidence="2" id="KW-1185">Reference proteome</keyword>
<reference evidence="1 2" key="1">
    <citation type="submission" date="2020-08" db="EMBL/GenBank/DDBJ databases">
        <title>A Genomic Blueprint of the Chicken Gut Microbiome.</title>
        <authorList>
            <person name="Gilroy R."/>
            <person name="Ravi A."/>
            <person name="Getino M."/>
            <person name="Pursley I."/>
            <person name="Horton D.L."/>
            <person name="Alikhan N.-F."/>
            <person name="Baker D."/>
            <person name="Gharbi K."/>
            <person name="Hall N."/>
            <person name="Watson M."/>
            <person name="Adriaenssens E.M."/>
            <person name="Foster-Nyarko E."/>
            <person name="Jarju S."/>
            <person name="Secka A."/>
            <person name="Antonio M."/>
            <person name="Oren A."/>
            <person name="Chaudhuri R."/>
            <person name="La Ragione R.M."/>
            <person name="Hildebrand F."/>
            <person name="Pallen M.J."/>
        </authorList>
    </citation>
    <scope>NUCLEOTIDE SEQUENCE [LARGE SCALE GENOMIC DNA]</scope>
    <source>
        <strain evidence="1 2">Sa2CVA6</strain>
    </source>
</reference>
<organism evidence="1 2">
    <name type="scientific">Comamonas avium</name>
    <dbReference type="NCBI Taxonomy" id="2762231"/>
    <lineage>
        <taxon>Bacteria</taxon>
        <taxon>Pseudomonadati</taxon>
        <taxon>Pseudomonadota</taxon>
        <taxon>Betaproteobacteria</taxon>
        <taxon>Burkholderiales</taxon>
        <taxon>Comamonadaceae</taxon>
        <taxon>Comamonas</taxon>
    </lineage>
</organism>
<name>A0ABR8SFB1_9BURK</name>
<comment type="caution">
    <text evidence="1">The sequence shown here is derived from an EMBL/GenBank/DDBJ whole genome shotgun (WGS) entry which is preliminary data.</text>
</comment>
<dbReference type="SUPFAM" id="SSF50939">
    <property type="entry name" value="Sialidases"/>
    <property type="match status" value="1"/>
</dbReference>
<dbReference type="RefSeq" id="WP_191724566.1">
    <property type="nucleotide sequence ID" value="NZ_JACSQK010000009.1"/>
</dbReference>
<dbReference type="EMBL" id="JACSQK010000009">
    <property type="protein sequence ID" value="MBD7962161.1"/>
    <property type="molecule type" value="Genomic_DNA"/>
</dbReference>
<dbReference type="CDD" id="cd15482">
    <property type="entry name" value="Sialidase_non-viral"/>
    <property type="match status" value="1"/>
</dbReference>
<gene>
    <name evidence="1" type="ORF">H9646_16950</name>
</gene>
<dbReference type="Proteomes" id="UP000634919">
    <property type="component" value="Unassembled WGS sequence"/>
</dbReference>
<sequence>MSLYPKEFGARSPVALAKLKTAVATTPGVHTVSVSVPGARGFKSGAFQRVEAQPSEFQSPEVDALYGVAGQRGPGQSALAYTSTKLTKGKGFATPQTKLPPGAQYWVSHALRGLYLGLGSVVRTSRIYPVTYDIPDGLGGMTGSMTVTIDVTTSGNTLWVGSGPRYKEEQLSPYPTPVADGGHIAHIELFATNNPNGPEMQQYEGAAKRSYFPMGLTWTRLACMGADGLHRVVILRNIAGQPDAWGLSKQAYEAVSVVVPKAELRKAQTLEGAVHPFTPPKIAGAGSSNVGVSALVALGGGRVGCVVGVHPFARRSMVGYNPAEIALHLGKEHDRILTWESRIEFKNSKGALYFAVSEDYGATWAFQSLKVFDKPVPAWEGFASNAGLPADYVTEQPLLGRGLYRAEGIGVFDEAQGRYARYDLMFPAPDRAGAWDSKVVARTSTATNMSHAFAMSADIWMLVLPMLDDRYYNNRVQDYVRWRCVVLRTDNRGGTWREVGTPFSDLASEFPRDKDRGYAIKATVLRDGAALVKFYRALRRVGDPPAVRDQVRTVRFALTTDYGLTWSEVLPTGLPSLDATKLGSVMVVKAMRTTSVLAVTAWDEASKAYWVYTSKNDGLTWTQGAKVVDGAFMAMDEVVTVDGTSGSSSPSNLTFLTPLLDAQGQPAKVNAGAPWAHDASKKLPAGPV</sequence>
<dbReference type="InterPro" id="IPR036278">
    <property type="entry name" value="Sialidase_sf"/>
</dbReference>
<protein>
    <recommendedName>
        <fullName evidence="3">Exo-alpha-sialidase</fullName>
    </recommendedName>
</protein>
<dbReference type="Gene3D" id="2.120.10.10">
    <property type="match status" value="1"/>
</dbReference>
<accession>A0ABR8SFB1</accession>